<evidence type="ECO:0000313" key="3">
    <source>
        <dbReference type="EMBL" id="KAK3333535.1"/>
    </source>
</evidence>
<dbReference type="AlphaFoldDB" id="A0AAE0IZ11"/>
<feature type="region of interest" description="Disordered" evidence="1">
    <location>
        <begin position="1"/>
        <end position="82"/>
    </location>
</feature>
<evidence type="ECO:0000259" key="2">
    <source>
        <dbReference type="PROSITE" id="PS00028"/>
    </source>
</evidence>
<dbReference type="PANTHER" id="PTHR21354">
    <property type="entry name" value="ZINC FINGER PROTEIN 511"/>
    <property type="match status" value="1"/>
</dbReference>
<accession>A0AAE0IZ11</accession>
<evidence type="ECO:0000313" key="4">
    <source>
        <dbReference type="Proteomes" id="UP001286456"/>
    </source>
</evidence>
<dbReference type="InterPro" id="IPR039258">
    <property type="entry name" value="ZNF511"/>
</dbReference>
<name>A0AAE0IZ11_9PEZI</name>
<reference evidence="3" key="1">
    <citation type="journal article" date="2023" name="Mol. Phylogenet. Evol.">
        <title>Genome-scale phylogeny and comparative genomics of the fungal order Sordariales.</title>
        <authorList>
            <person name="Hensen N."/>
            <person name="Bonometti L."/>
            <person name="Westerberg I."/>
            <person name="Brannstrom I.O."/>
            <person name="Guillou S."/>
            <person name="Cros-Aarteil S."/>
            <person name="Calhoun S."/>
            <person name="Haridas S."/>
            <person name="Kuo A."/>
            <person name="Mondo S."/>
            <person name="Pangilinan J."/>
            <person name="Riley R."/>
            <person name="LaButti K."/>
            <person name="Andreopoulos B."/>
            <person name="Lipzen A."/>
            <person name="Chen C."/>
            <person name="Yan M."/>
            <person name="Daum C."/>
            <person name="Ng V."/>
            <person name="Clum A."/>
            <person name="Steindorff A."/>
            <person name="Ohm R.A."/>
            <person name="Martin F."/>
            <person name="Silar P."/>
            <person name="Natvig D.O."/>
            <person name="Lalanne C."/>
            <person name="Gautier V."/>
            <person name="Ament-Velasquez S.L."/>
            <person name="Kruys A."/>
            <person name="Hutchinson M.I."/>
            <person name="Powell A.J."/>
            <person name="Barry K."/>
            <person name="Miller A.N."/>
            <person name="Grigoriev I.V."/>
            <person name="Debuchy R."/>
            <person name="Gladieux P."/>
            <person name="Hiltunen Thoren M."/>
            <person name="Johannesson H."/>
        </authorList>
    </citation>
    <scope>NUCLEOTIDE SEQUENCE</scope>
    <source>
        <strain evidence="3">SMH4131-1</strain>
    </source>
</reference>
<dbReference type="EMBL" id="JAUEPO010000002">
    <property type="protein sequence ID" value="KAK3333535.1"/>
    <property type="molecule type" value="Genomic_DNA"/>
</dbReference>
<keyword evidence="4" id="KW-1185">Reference proteome</keyword>
<reference evidence="3" key="2">
    <citation type="submission" date="2023-06" db="EMBL/GenBank/DDBJ databases">
        <authorList>
            <consortium name="Lawrence Berkeley National Laboratory"/>
            <person name="Haridas S."/>
            <person name="Hensen N."/>
            <person name="Bonometti L."/>
            <person name="Westerberg I."/>
            <person name="Brannstrom I.O."/>
            <person name="Guillou S."/>
            <person name="Cros-Aarteil S."/>
            <person name="Calhoun S."/>
            <person name="Kuo A."/>
            <person name="Mondo S."/>
            <person name="Pangilinan J."/>
            <person name="Riley R."/>
            <person name="Labutti K."/>
            <person name="Andreopoulos B."/>
            <person name="Lipzen A."/>
            <person name="Chen C."/>
            <person name="Yanf M."/>
            <person name="Daum C."/>
            <person name="Ng V."/>
            <person name="Clum A."/>
            <person name="Steindorff A."/>
            <person name="Ohm R."/>
            <person name="Martin F."/>
            <person name="Silar P."/>
            <person name="Natvig D."/>
            <person name="Lalanne C."/>
            <person name="Gautier V."/>
            <person name="Ament-Velasquez S.L."/>
            <person name="Kruys A."/>
            <person name="Hutchinson M.I."/>
            <person name="Powell A.J."/>
            <person name="Barry K."/>
            <person name="Miller A.N."/>
            <person name="Grigoriev I.V."/>
            <person name="Debuchy R."/>
            <person name="Gladieux P."/>
            <person name="Thoren M.H."/>
            <person name="Johannesson H."/>
        </authorList>
    </citation>
    <scope>NUCLEOTIDE SEQUENCE</scope>
    <source>
        <strain evidence="3">SMH4131-1</strain>
    </source>
</reference>
<organism evidence="3 4">
    <name type="scientific">Cercophora scortea</name>
    <dbReference type="NCBI Taxonomy" id="314031"/>
    <lineage>
        <taxon>Eukaryota</taxon>
        <taxon>Fungi</taxon>
        <taxon>Dikarya</taxon>
        <taxon>Ascomycota</taxon>
        <taxon>Pezizomycotina</taxon>
        <taxon>Sordariomycetes</taxon>
        <taxon>Sordariomycetidae</taxon>
        <taxon>Sordariales</taxon>
        <taxon>Lasiosphaeriaceae</taxon>
        <taxon>Cercophora</taxon>
    </lineage>
</organism>
<feature type="compositionally biased region" description="Low complexity" evidence="1">
    <location>
        <begin position="204"/>
        <end position="235"/>
    </location>
</feature>
<dbReference type="PROSITE" id="PS00028">
    <property type="entry name" value="ZINC_FINGER_C2H2_1"/>
    <property type="match status" value="1"/>
</dbReference>
<dbReference type="Proteomes" id="UP001286456">
    <property type="component" value="Unassembled WGS sequence"/>
</dbReference>
<feature type="region of interest" description="Disordered" evidence="1">
    <location>
        <begin position="195"/>
        <end position="271"/>
    </location>
</feature>
<dbReference type="PANTHER" id="PTHR21354:SF0">
    <property type="entry name" value="ZINC FINGER PROTEIN 511"/>
    <property type="match status" value="1"/>
</dbReference>
<sequence>MKRSREPEEGEGEYPPDPIQQDTNKPITTTAPPRTVSGANNSLNPVNTDEATAQSSSPPCKIVELDPAGSDNESSSIEMRCSMPPHKEPLVFSTYEEYEAHYNSTHTNRCVECRRNFPSAHLLGLHIEENHDAFTAVRRDKGEHTYSCFVEGCERKCLTPQKRRMHLIDKHMYPKNFFFAITRDGIDGRRSLLLEGGHRRRRSSIASTTTATARTSRAQPSTAGGSASADASAATEKTEMPPEADTQAVNTEQDSLKQPPDVDMDGLTGAMSALQFVPPSIRFGRGRKKAGFSKS</sequence>
<dbReference type="SMART" id="SM00355">
    <property type="entry name" value="ZnF_C2H2"/>
    <property type="match status" value="2"/>
</dbReference>
<evidence type="ECO:0000256" key="1">
    <source>
        <dbReference type="SAM" id="MobiDB-lite"/>
    </source>
</evidence>
<gene>
    <name evidence="3" type="ORF">B0T19DRAFT_128586</name>
</gene>
<feature type="compositionally biased region" description="Polar residues" evidence="1">
    <location>
        <begin position="20"/>
        <end position="58"/>
    </location>
</feature>
<dbReference type="InterPro" id="IPR013087">
    <property type="entry name" value="Znf_C2H2_type"/>
</dbReference>
<comment type="caution">
    <text evidence="3">The sequence shown here is derived from an EMBL/GenBank/DDBJ whole genome shotgun (WGS) entry which is preliminary data.</text>
</comment>
<feature type="domain" description="C2H2-type" evidence="2">
    <location>
        <begin position="110"/>
        <end position="131"/>
    </location>
</feature>
<proteinExistence type="predicted"/>
<protein>
    <recommendedName>
        <fullName evidence="2">C2H2-type domain-containing protein</fullName>
    </recommendedName>
</protein>